<evidence type="ECO:0000313" key="2">
    <source>
        <dbReference type="EMBL" id="OGH68114.1"/>
    </source>
</evidence>
<dbReference type="Proteomes" id="UP000176532">
    <property type="component" value="Unassembled WGS sequence"/>
</dbReference>
<dbReference type="AlphaFoldDB" id="A0A1F6M8Z8"/>
<accession>A0A1F6M8Z8</accession>
<evidence type="ECO:0000313" key="3">
    <source>
        <dbReference type="Proteomes" id="UP000176532"/>
    </source>
</evidence>
<protein>
    <submittedName>
        <fullName evidence="2">Uncharacterized protein</fullName>
    </submittedName>
</protein>
<gene>
    <name evidence="2" type="ORF">A3C15_01620</name>
</gene>
<proteinExistence type="predicted"/>
<reference evidence="2 3" key="1">
    <citation type="journal article" date="2016" name="Nat. Commun.">
        <title>Thousands of microbial genomes shed light on interconnected biogeochemical processes in an aquifer system.</title>
        <authorList>
            <person name="Anantharaman K."/>
            <person name="Brown C.T."/>
            <person name="Hug L.A."/>
            <person name="Sharon I."/>
            <person name="Castelle C.J."/>
            <person name="Probst A.J."/>
            <person name="Thomas B.C."/>
            <person name="Singh A."/>
            <person name="Wilkins M.J."/>
            <person name="Karaoz U."/>
            <person name="Brodie E.L."/>
            <person name="Williams K.H."/>
            <person name="Hubbard S.S."/>
            <person name="Banfield J.F."/>
        </authorList>
    </citation>
    <scope>NUCLEOTIDE SEQUENCE [LARGE SCALE GENOMIC DNA]</scope>
</reference>
<comment type="caution">
    <text evidence="2">The sequence shown here is derived from an EMBL/GenBank/DDBJ whole genome shotgun (WGS) entry which is preliminary data.</text>
</comment>
<organism evidence="2 3">
    <name type="scientific">Candidatus Magasanikbacteria bacterium RIFCSPHIGHO2_02_FULL_50_9b</name>
    <dbReference type="NCBI Taxonomy" id="1798682"/>
    <lineage>
        <taxon>Bacteria</taxon>
        <taxon>Candidatus Magasanikiibacteriota</taxon>
    </lineage>
</organism>
<sequence length="136" mass="14302">MRESVPAQVPAPLPPQPAPTPQHHTPIPMGQLFVKTAVYEIGPARSIPFDEWGAIIAAGCAACFPGYELTDDDAGRISIDIHGNLWRLPGKAVLIVESPHVLAPVIEVGTTCYALSYVAEIDGNGKEKPTVPAAAG</sequence>
<feature type="compositionally biased region" description="Pro residues" evidence="1">
    <location>
        <begin position="9"/>
        <end position="20"/>
    </location>
</feature>
<name>A0A1F6M8Z8_9BACT</name>
<feature type="region of interest" description="Disordered" evidence="1">
    <location>
        <begin position="1"/>
        <end position="25"/>
    </location>
</feature>
<evidence type="ECO:0000256" key="1">
    <source>
        <dbReference type="SAM" id="MobiDB-lite"/>
    </source>
</evidence>
<dbReference type="EMBL" id="MFQD01000011">
    <property type="protein sequence ID" value="OGH68114.1"/>
    <property type="molecule type" value="Genomic_DNA"/>
</dbReference>